<dbReference type="InterPro" id="IPR001223">
    <property type="entry name" value="Glyco_hydro18_cat"/>
</dbReference>
<dbReference type="Gene3D" id="3.20.20.80">
    <property type="entry name" value="Glycosidases"/>
    <property type="match status" value="2"/>
</dbReference>
<evidence type="ECO:0000259" key="10">
    <source>
        <dbReference type="PROSITE" id="PS51910"/>
    </source>
</evidence>
<evidence type="ECO:0000256" key="1">
    <source>
        <dbReference type="ARBA" id="ARBA00000822"/>
    </source>
</evidence>
<dbReference type="InterPro" id="IPR017853">
    <property type="entry name" value="GH"/>
</dbReference>
<dbReference type="GO" id="GO:0008061">
    <property type="term" value="F:chitin binding"/>
    <property type="evidence" value="ECO:0007669"/>
    <property type="project" value="InterPro"/>
</dbReference>
<proteinExistence type="inferred from homology"/>
<dbReference type="GO" id="GO:0000272">
    <property type="term" value="P:polysaccharide catabolic process"/>
    <property type="evidence" value="ECO:0007669"/>
    <property type="project" value="UniProtKB-KW"/>
</dbReference>
<dbReference type="GO" id="GO:0006032">
    <property type="term" value="P:chitin catabolic process"/>
    <property type="evidence" value="ECO:0007669"/>
    <property type="project" value="UniProtKB-KW"/>
</dbReference>
<keyword evidence="6" id="KW-0624">Polysaccharide degradation</keyword>
<feature type="chain" id="PRO_5043384777" description="GH18 domain-containing protein" evidence="9">
    <location>
        <begin position="24"/>
        <end position="418"/>
    </location>
</feature>
<dbReference type="InterPro" id="IPR050314">
    <property type="entry name" value="Glycosyl_Hydrlase_18"/>
</dbReference>
<evidence type="ECO:0000256" key="7">
    <source>
        <dbReference type="RuleBase" id="RU000489"/>
    </source>
</evidence>
<name>A0AAW0E602_9AGAR</name>
<dbReference type="SUPFAM" id="SSF51445">
    <property type="entry name" value="(Trans)glycosidases"/>
    <property type="match status" value="1"/>
</dbReference>
<evidence type="ECO:0000256" key="9">
    <source>
        <dbReference type="SAM" id="SignalP"/>
    </source>
</evidence>
<evidence type="ECO:0000256" key="4">
    <source>
        <dbReference type="ARBA" id="ARBA00023277"/>
    </source>
</evidence>
<dbReference type="InterPro" id="IPR011583">
    <property type="entry name" value="Chitinase_II/V-like_cat"/>
</dbReference>
<feature type="signal peptide" evidence="9">
    <location>
        <begin position="1"/>
        <end position="23"/>
    </location>
</feature>
<sequence>MIALSSSGLLLSFLAFSFSVSQASLVELNLKVKIQESEKVAAAWYAGWHADEGFPLEKVPWDKYTYLTYSFAETTEDTRLLSLNGSNPEVLPKFVEAAHENGVGALVSVGGWTGSRFFSTAVGSPENRTTFVKTIVDFATKYQLDGIDFDWEYPNNQGIGCNTISANDTENFLLFLQELREDSVGSDLLLTAATAISPFKDPEGNPREDVSEFAKVLDYVAIMNYDKGPNAPLNDTCAEPENQQGSAVSAVKAWSGAGIPTAQLLLGVPGYGHSFNVNQTSAFVNGSNTELTSYPSFNSSVHLQGDSWDDAPGLDVCGAEQPYGGNFNFWGVIEAGYLNEDGTPKDGVPYRFDECSQTAYVYDAERELMVSFDDAPSAQAKGKFIADTGLAGFAMWEAGGDSTNSILLDAIRDAAGFC</sequence>
<evidence type="ECO:0000256" key="3">
    <source>
        <dbReference type="ARBA" id="ARBA00023024"/>
    </source>
</evidence>
<evidence type="ECO:0000256" key="5">
    <source>
        <dbReference type="ARBA" id="ARBA00023295"/>
    </source>
</evidence>
<accession>A0AAW0E602</accession>
<dbReference type="PANTHER" id="PTHR11177">
    <property type="entry name" value="CHITINASE"/>
    <property type="match status" value="1"/>
</dbReference>
<comment type="similarity">
    <text evidence="8">Belongs to the glycosyl hydrolase 18 family.</text>
</comment>
<evidence type="ECO:0000313" key="12">
    <source>
        <dbReference type="Proteomes" id="UP001383192"/>
    </source>
</evidence>
<keyword evidence="2 7" id="KW-0378">Hydrolase</keyword>
<reference evidence="11 12" key="1">
    <citation type="submission" date="2024-01" db="EMBL/GenBank/DDBJ databases">
        <title>A draft genome for a cacao thread blight-causing isolate of Paramarasmius palmivorus.</title>
        <authorList>
            <person name="Baruah I.K."/>
            <person name="Bukari Y."/>
            <person name="Amoako-Attah I."/>
            <person name="Meinhardt L.W."/>
            <person name="Bailey B.A."/>
            <person name="Cohen S.P."/>
        </authorList>
    </citation>
    <scope>NUCLEOTIDE SEQUENCE [LARGE SCALE GENOMIC DNA]</scope>
    <source>
        <strain evidence="11 12">GH-12</strain>
    </source>
</reference>
<evidence type="ECO:0000256" key="8">
    <source>
        <dbReference type="RuleBase" id="RU004453"/>
    </source>
</evidence>
<comment type="catalytic activity">
    <reaction evidence="1">
        <text>Random endo-hydrolysis of N-acetyl-beta-D-glucosaminide (1-&gt;4)-beta-linkages in chitin and chitodextrins.</text>
        <dbReference type="EC" id="3.2.1.14"/>
    </reaction>
</comment>
<keyword evidence="5 7" id="KW-0326">Glycosidase</keyword>
<dbReference type="Pfam" id="PF00704">
    <property type="entry name" value="Glyco_hydro_18"/>
    <property type="match status" value="1"/>
</dbReference>
<protein>
    <recommendedName>
        <fullName evidence="10">GH18 domain-containing protein</fullName>
    </recommendedName>
</protein>
<dbReference type="AlphaFoldDB" id="A0AAW0E602"/>
<dbReference type="Proteomes" id="UP001383192">
    <property type="component" value="Unassembled WGS sequence"/>
</dbReference>
<dbReference type="EMBL" id="JAYKXP010000003">
    <property type="protein sequence ID" value="KAK7060365.1"/>
    <property type="molecule type" value="Genomic_DNA"/>
</dbReference>
<gene>
    <name evidence="11" type="ORF">VNI00_001130</name>
</gene>
<dbReference type="PROSITE" id="PS01095">
    <property type="entry name" value="GH18_1"/>
    <property type="match status" value="1"/>
</dbReference>
<comment type="caution">
    <text evidence="11">The sequence shown here is derived from an EMBL/GenBank/DDBJ whole genome shotgun (WGS) entry which is preliminary data.</text>
</comment>
<evidence type="ECO:0000256" key="2">
    <source>
        <dbReference type="ARBA" id="ARBA00022801"/>
    </source>
</evidence>
<dbReference type="SMART" id="SM00636">
    <property type="entry name" value="Glyco_18"/>
    <property type="match status" value="1"/>
</dbReference>
<dbReference type="PROSITE" id="PS51910">
    <property type="entry name" value="GH18_2"/>
    <property type="match status" value="1"/>
</dbReference>
<keyword evidence="9" id="KW-0732">Signal</keyword>
<evidence type="ECO:0000256" key="6">
    <source>
        <dbReference type="ARBA" id="ARBA00023326"/>
    </source>
</evidence>
<keyword evidence="12" id="KW-1185">Reference proteome</keyword>
<keyword evidence="3" id="KW-0146">Chitin degradation</keyword>
<feature type="domain" description="GH18" evidence="10">
    <location>
        <begin position="39"/>
        <end position="418"/>
    </location>
</feature>
<dbReference type="GO" id="GO:0005576">
    <property type="term" value="C:extracellular region"/>
    <property type="evidence" value="ECO:0007669"/>
    <property type="project" value="TreeGrafter"/>
</dbReference>
<dbReference type="GO" id="GO:0008843">
    <property type="term" value="F:endochitinase activity"/>
    <property type="evidence" value="ECO:0007669"/>
    <property type="project" value="UniProtKB-EC"/>
</dbReference>
<keyword evidence="4" id="KW-0119">Carbohydrate metabolism</keyword>
<dbReference type="InterPro" id="IPR001579">
    <property type="entry name" value="Glyco_hydro_18_chit_AS"/>
</dbReference>
<dbReference type="PANTHER" id="PTHR11177:SF392">
    <property type="entry name" value="HAP41P"/>
    <property type="match status" value="1"/>
</dbReference>
<organism evidence="11 12">
    <name type="scientific">Paramarasmius palmivorus</name>
    <dbReference type="NCBI Taxonomy" id="297713"/>
    <lineage>
        <taxon>Eukaryota</taxon>
        <taxon>Fungi</taxon>
        <taxon>Dikarya</taxon>
        <taxon>Basidiomycota</taxon>
        <taxon>Agaricomycotina</taxon>
        <taxon>Agaricomycetes</taxon>
        <taxon>Agaricomycetidae</taxon>
        <taxon>Agaricales</taxon>
        <taxon>Marasmiineae</taxon>
        <taxon>Marasmiaceae</taxon>
        <taxon>Paramarasmius</taxon>
    </lineage>
</organism>
<evidence type="ECO:0000313" key="11">
    <source>
        <dbReference type="EMBL" id="KAK7060365.1"/>
    </source>
</evidence>